<evidence type="ECO:0000313" key="2">
    <source>
        <dbReference type="EMBL" id="GEK83007.1"/>
    </source>
</evidence>
<reference evidence="2 3" key="1">
    <citation type="submission" date="2019-07" db="EMBL/GenBank/DDBJ databases">
        <title>Whole genome shotgun sequence of Frigoribacterium faeni NBRC 103066.</title>
        <authorList>
            <person name="Hosoyama A."/>
            <person name="Uohara A."/>
            <person name="Ohji S."/>
            <person name="Ichikawa N."/>
        </authorList>
    </citation>
    <scope>NUCLEOTIDE SEQUENCE [LARGE SCALE GENOMIC DNA]</scope>
    <source>
        <strain evidence="2 3">NBRC 103066</strain>
    </source>
</reference>
<evidence type="ECO:0008006" key="4">
    <source>
        <dbReference type="Google" id="ProtNLM"/>
    </source>
</evidence>
<accession>A0ABQ0UND9</accession>
<name>A0ABQ0UND9_9MICO</name>
<evidence type="ECO:0000313" key="3">
    <source>
        <dbReference type="Proteomes" id="UP000321154"/>
    </source>
</evidence>
<dbReference type="EMBL" id="BJUV01000010">
    <property type="protein sequence ID" value="GEK83007.1"/>
    <property type="molecule type" value="Genomic_DNA"/>
</dbReference>
<organism evidence="2 3">
    <name type="scientific">Frigoribacterium faeni</name>
    <dbReference type="NCBI Taxonomy" id="145483"/>
    <lineage>
        <taxon>Bacteria</taxon>
        <taxon>Bacillati</taxon>
        <taxon>Actinomycetota</taxon>
        <taxon>Actinomycetes</taxon>
        <taxon>Micrococcales</taxon>
        <taxon>Microbacteriaceae</taxon>
        <taxon>Frigoribacterium</taxon>
    </lineage>
</organism>
<comment type="caution">
    <text evidence="2">The sequence shown here is derived from an EMBL/GenBank/DDBJ whole genome shotgun (WGS) entry which is preliminary data.</text>
</comment>
<sequence length="231" mass="23580">MRMSTFKNPTGPQPPSVYWRRRAVLALGLIAVIVIIVLIVVRPGSGSGEAATAPTSSAPAADGAASPSAEPAPASTETAPAADATNEPADDAAAAAGPTCAAGDIELKPILDKSSYASTELPQIAMSITNTGGADCVIDLGSNQQKLVVSSGEEQYWSSKDCQVNGTDQDVTLTAGQTLETPAIAWDRTRSSTDTCDSESREPVPAGGATYRLTVSVGDITSTDTAPMILN</sequence>
<dbReference type="Proteomes" id="UP000321154">
    <property type="component" value="Unassembled WGS sequence"/>
</dbReference>
<gene>
    <name evidence="2" type="ORF">FFA01_13160</name>
</gene>
<feature type="region of interest" description="Disordered" evidence="1">
    <location>
        <begin position="48"/>
        <end position="97"/>
    </location>
</feature>
<proteinExistence type="predicted"/>
<evidence type="ECO:0000256" key="1">
    <source>
        <dbReference type="SAM" id="MobiDB-lite"/>
    </source>
</evidence>
<protein>
    <recommendedName>
        <fullName evidence="4">DUF4232 domain-containing protein</fullName>
    </recommendedName>
</protein>
<keyword evidence="3" id="KW-1185">Reference proteome</keyword>